<keyword evidence="2" id="KW-1185">Reference proteome</keyword>
<reference evidence="1 2" key="1">
    <citation type="submission" date="2019-08" db="EMBL/GenBank/DDBJ databases">
        <title>A chromosome-level genome assembly, high-density linkage maps, and genome scans reveal the genomic architecture of hybrid incompatibilities underlying speciation via character displacement in darters (Percidae: Etheostominae).</title>
        <authorList>
            <person name="Moran R.L."/>
            <person name="Catchen J.M."/>
            <person name="Fuller R.C."/>
        </authorList>
    </citation>
    <scope>NUCLEOTIDE SEQUENCE [LARGE SCALE GENOMIC DNA]</scope>
    <source>
        <strain evidence="1">EspeVRDwgs_2016</strain>
        <tissue evidence="1">Muscle</tissue>
    </source>
</reference>
<gene>
    <name evidence="1" type="ORF">FQN60_011882</name>
</gene>
<evidence type="ECO:0000313" key="1">
    <source>
        <dbReference type="EMBL" id="KAA8594747.1"/>
    </source>
</evidence>
<dbReference type="AlphaFoldDB" id="A0A5J5DMR6"/>
<accession>A0A5J5DMR6</accession>
<protein>
    <submittedName>
        <fullName evidence="1">Uncharacterized protein</fullName>
    </submittedName>
</protein>
<comment type="caution">
    <text evidence="1">The sequence shown here is derived from an EMBL/GenBank/DDBJ whole genome shotgun (WGS) entry which is preliminary data.</text>
</comment>
<organism evidence="1 2">
    <name type="scientific">Etheostoma spectabile</name>
    <name type="common">orangethroat darter</name>
    <dbReference type="NCBI Taxonomy" id="54343"/>
    <lineage>
        <taxon>Eukaryota</taxon>
        <taxon>Metazoa</taxon>
        <taxon>Chordata</taxon>
        <taxon>Craniata</taxon>
        <taxon>Vertebrata</taxon>
        <taxon>Euteleostomi</taxon>
        <taxon>Actinopterygii</taxon>
        <taxon>Neopterygii</taxon>
        <taxon>Teleostei</taxon>
        <taxon>Neoteleostei</taxon>
        <taxon>Acanthomorphata</taxon>
        <taxon>Eupercaria</taxon>
        <taxon>Perciformes</taxon>
        <taxon>Percoidei</taxon>
        <taxon>Percidae</taxon>
        <taxon>Etheostomatinae</taxon>
        <taxon>Etheostoma</taxon>
    </lineage>
</organism>
<evidence type="ECO:0000313" key="2">
    <source>
        <dbReference type="Proteomes" id="UP000327493"/>
    </source>
</evidence>
<proteinExistence type="predicted"/>
<sequence>PAALCCRERLRDVSEGWNGSLVEAEKKNGEKIASLHVFNYRFTDAAAPVHGEYVCNESSPAMSQCCCENRRTSGTCQAVALSSERAHLLASA</sequence>
<dbReference type="EMBL" id="VOFY01000002">
    <property type="protein sequence ID" value="KAA8594747.1"/>
    <property type="molecule type" value="Genomic_DNA"/>
</dbReference>
<feature type="non-terminal residue" evidence="1">
    <location>
        <position position="1"/>
    </location>
</feature>
<name>A0A5J5DMR6_9PERO</name>
<dbReference type="Proteomes" id="UP000327493">
    <property type="component" value="Chromosome 2"/>
</dbReference>